<dbReference type="eggNOG" id="ENOG5033JW7">
    <property type="taxonomic scope" value="Bacteria"/>
</dbReference>
<dbReference type="Proteomes" id="UP000007882">
    <property type="component" value="Chromosome"/>
</dbReference>
<dbReference type="KEGG" id="ams:AMIS_59000"/>
<gene>
    <name evidence="1" type="ordered locus">AMIS_59000</name>
</gene>
<reference evidence="1 2" key="1">
    <citation type="submission" date="2012-02" db="EMBL/GenBank/DDBJ databases">
        <title>Complete genome sequence of Actinoplanes missouriensis 431 (= NBRC 102363).</title>
        <authorList>
            <person name="Ohnishi Y."/>
            <person name="Ishikawa J."/>
            <person name="Sekine M."/>
            <person name="Hosoyama A."/>
            <person name="Harada T."/>
            <person name="Narita H."/>
            <person name="Hata T."/>
            <person name="Konno Y."/>
            <person name="Tutikane K."/>
            <person name="Fujita N."/>
            <person name="Horinouchi S."/>
            <person name="Hayakawa M."/>
        </authorList>
    </citation>
    <scope>NUCLEOTIDE SEQUENCE [LARGE SCALE GENOMIC DNA]</scope>
    <source>
        <strain evidence="2">ATCC 14538 / DSM 43046 / CBS 188.64 / JCM 3121 / NBRC 102363 / NCIMB 12654 / NRRL B-3342 / UNCC 431</strain>
    </source>
</reference>
<organism evidence="1 2">
    <name type="scientific">Actinoplanes missouriensis (strain ATCC 14538 / DSM 43046 / CBS 188.64 / JCM 3121 / NBRC 102363 / NCIMB 12654 / NRRL B-3342 / UNCC 431)</name>
    <dbReference type="NCBI Taxonomy" id="512565"/>
    <lineage>
        <taxon>Bacteria</taxon>
        <taxon>Bacillati</taxon>
        <taxon>Actinomycetota</taxon>
        <taxon>Actinomycetes</taxon>
        <taxon>Micromonosporales</taxon>
        <taxon>Micromonosporaceae</taxon>
        <taxon>Actinoplanes</taxon>
    </lineage>
</organism>
<sequence>MADSRVAKHTFVYNGERYFRDKSEDILMCSYGEKEDPLGTKASLNVTDHVERGLLKGRVHYVTTADVEWERQAKAEVEADASLKYFTAQASGTAAFSYERAKTGKLKLAKFVIDEGPLQELLNRDAGKARNFLAREGGDGRIVSTIWVVVEGEIAESFAAAGKSTGAIEAEVLSAAKLRLTVKKKGSAGGTTTIVWEPGTTFAYLMHKVGKWNKDKSRVEELVIDAKGLN</sequence>
<accession>I0HDN3</accession>
<dbReference type="OrthoDB" id="5177981at2"/>
<dbReference type="AlphaFoldDB" id="I0HDN3"/>
<evidence type="ECO:0000313" key="1">
    <source>
        <dbReference type="EMBL" id="BAL91120.1"/>
    </source>
</evidence>
<dbReference type="PATRIC" id="fig|512565.3.peg.5896"/>
<proteinExistence type="predicted"/>
<protein>
    <submittedName>
        <fullName evidence="1">Uncharacterized protein</fullName>
    </submittedName>
</protein>
<dbReference type="EMBL" id="AP012319">
    <property type="protein sequence ID" value="BAL91120.1"/>
    <property type="molecule type" value="Genomic_DNA"/>
</dbReference>
<name>I0HDN3_ACTM4</name>
<dbReference type="RefSeq" id="WP_014446008.1">
    <property type="nucleotide sequence ID" value="NC_017093.1"/>
</dbReference>
<dbReference type="HOGENOM" id="CLU_1217901_0_0_11"/>
<evidence type="ECO:0000313" key="2">
    <source>
        <dbReference type="Proteomes" id="UP000007882"/>
    </source>
</evidence>
<keyword evidence="2" id="KW-1185">Reference proteome</keyword>